<keyword evidence="2 4" id="KW-0863">Zinc-finger</keyword>
<evidence type="ECO:0000313" key="7">
    <source>
        <dbReference type="EMBL" id="KAJ7393690.1"/>
    </source>
</evidence>
<dbReference type="PROSITE" id="PS50089">
    <property type="entry name" value="ZF_RING_2"/>
    <property type="match status" value="1"/>
</dbReference>
<dbReference type="InterPro" id="IPR001841">
    <property type="entry name" value="Znf_RING"/>
</dbReference>
<reference evidence="7" key="1">
    <citation type="submission" date="2023-01" db="EMBL/GenBank/DDBJ databases">
        <title>Genome assembly of the deep-sea coral Lophelia pertusa.</title>
        <authorList>
            <person name="Herrera S."/>
            <person name="Cordes E."/>
        </authorList>
    </citation>
    <scope>NUCLEOTIDE SEQUENCE</scope>
    <source>
        <strain evidence="7">USNM1676648</strain>
        <tissue evidence="7">Polyp</tissue>
    </source>
</reference>
<evidence type="ECO:0000259" key="6">
    <source>
        <dbReference type="PROSITE" id="PS50089"/>
    </source>
</evidence>
<dbReference type="GO" id="GO:0061630">
    <property type="term" value="F:ubiquitin protein ligase activity"/>
    <property type="evidence" value="ECO:0007669"/>
    <property type="project" value="InterPro"/>
</dbReference>
<evidence type="ECO:0000256" key="1">
    <source>
        <dbReference type="ARBA" id="ARBA00022723"/>
    </source>
</evidence>
<dbReference type="InterPro" id="IPR013083">
    <property type="entry name" value="Znf_RING/FYVE/PHD"/>
</dbReference>
<dbReference type="PANTHER" id="PTHR46717:SF1">
    <property type="entry name" value="E3 UBIQUITIN-PROTEIN LIGASE RNF180"/>
    <property type="match status" value="1"/>
</dbReference>
<dbReference type="PROSITE" id="PS00518">
    <property type="entry name" value="ZF_RING_1"/>
    <property type="match status" value="1"/>
</dbReference>
<dbReference type="GO" id="GO:0000209">
    <property type="term" value="P:protein polyubiquitination"/>
    <property type="evidence" value="ECO:0007669"/>
    <property type="project" value="InterPro"/>
</dbReference>
<dbReference type="OrthoDB" id="2017893at2759"/>
<keyword evidence="5" id="KW-1133">Transmembrane helix</keyword>
<dbReference type="InterPro" id="IPR027370">
    <property type="entry name" value="Znf-RING_euk"/>
</dbReference>
<dbReference type="InterPro" id="IPR033263">
    <property type="entry name" value="RNF180"/>
</dbReference>
<evidence type="ECO:0000313" key="8">
    <source>
        <dbReference type="Proteomes" id="UP001163046"/>
    </source>
</evidence>
<dbReference type="SMART" id="SM00184">
    <property type="entry name" value="RING"/>
    <property type="match status" value="1"/>
</dbReference>
<organism evidence="7 8">
    <name type="scientific">Desmophyllum pertusum</name>
    <dbReference type="NCBI Taxonomy" id="174260"/>
    <lineage>
        <taxon>Eukaryota</taxon>
        <taxon>Metazoa</taxon>
        <taxon>Cnidaria</taxon>
        <taxon>Anthozoa</taxon>
        <taxon>Hexacorallia</taxon>
        <taxon>Scleractinia</taxon>
        <taxon>Caryophylliina</taxon>
        <taxon>Caryophylliidae</taxon>
        <taxon>Desmophyllum</taxon>
    </lineage>
</organism>
<comment type="caution">
    <text evidence="7">The sequence shown here is derived from an EMBL/GenBank/DDBJ whole genome shotgun (WGS) entry which is preliminary data.</text>
</comment>
<evidence type="ECO:0000256" key="3">
    <source>
        <dbReference type="ARBA" id="ARBA00022833"/>
    </source>
</evidence>
<dbReference type="Gene3D" id="3.30.40.10">
    <property type="entry name" value="Zinc/RING finger domain, C3HC4 (zinc finger)"/>
    <property type="match status" value="1"/>
</dbReference>
<keyword evidence="5" id="KW-0472">Membrane</keyword>
<dbReference type="AlphaFoldDB" id="A0A9X0DBC2"/>
<sequence>MTDLEVLGTLPEDSTFRCRKCRIHLFSVKQLASHKDQNLKEGQIDLSSFDKCSSWFLRDYEDLLPWITESVEEAQWTEGKLYCPKCKSRIGAFDFIHGVQCNCGKFIIPAVWIQKCRVDHILPRSQITNIDIRKPIVCSVQSTSTNISTSVVVQNAMDSFDGNVHEMDDVGCTQNPRRDKDFSQMASSSILPSVDQTDVEIEGKDNYHSTGPAASWCNPYPSANMESASSLNCNSCIALERNLTASLQDTNISINQCKQCRGIKLHQAKTYAEYESSAATYQRTQRPSSHCTQSCTCTCGMDTALESTSSTRRTMQVLDSEGSHVQRSKRKRKGRHHTYMTHTVENVDLDLHAEMSIEPQVTQAGDQKTYYSCLTVDEGFDETMTMGNKVAIAEFPDRHCCAVCLDLLYEPFKCSCDHVFCDPCLRQLNFRTSSRGTIKCPLCRQTVEQITPASELRSEIKNTYDTRILRKRERAERRAPYRKWPLPANHGPLRRAASRTQRSVTLPCIISTFLVCACVYTLVMIALLSNLTSTDVIKMY</sequence>
<dbReference type="PANTHER" id="PTHR46717">
    <property type="entry name" value="E3 UBIQUITIN-PROTEIN LIGASE RNF180"/>
    <property type="match status" value="1"/>
</dbReference>
<keyword evidence="5" id="KW-0812">Transmembrane</keyword>
<dbReference type="GO" id="GO:0008270">
    <property type="term" value="F:zinc ion binding"/>
    <property type="evidence" value="ECO:0007669"/>
    <property type="project" value="UniProtKB-KW"/>
</dbReference>
<dbReference type="Proteomes" id="UP001163046">
    <property type="component" value="Unassembled WGS sequence"/>
</dbReference>
<evidence type="ECO:0000256" key="2">
    <source>
        <dbReference type="ARBA" id="ARBA00022771"/>
    </source>
</evidence>
<keyword evidence="1" id="KW-0479">Metal-binding</keyword>
<dbReference type="GO" id="GO:0005789">
    <property type="term" value="C:endoplasmic reticulum membrane"/>
    <property type="evidence" value="ECO:0007669"/>
    <property type="project" value="TreeGrafter"/>
</dbReference>
<evidence type="ECO:0000256" key="4">
    <source>
        <dbReference type="PROSITE-ProRule" id="PRU00175"/>
    </source>
</evidence>
<name>A0A9X0DBC2_9CNID</name>
<dbReference type="Pfam" id="PF13445">
    <property type="entry name" value="zf-RING_UBOX"/>
    <property type="match status" value="1"/>
</dbReference>
<dbReference type="GO" id="GO:0032436">
    <property type="term" value="P:positive regulation of proteasomal ubiquitin-dependent protein catabolic process"/>
    <property type="evidence" value="ECO:0007669"/>
    <property type="project" value="TreeGrafter"/>
</dbReference>
<dbReference type="EMBL" id="MU825397">
    <property type="protein sequence ID" value="KAJ7393690.1"/>
    <property type="molecule type" value="Genomic_DNA"/>
</dbReference>
<feature type="domain" description="RING-type" evidence="6">
    <location>
        <begin position="401"/>
        <end position="444"/>
    </location>
</feature>
<dbReference type="SUPFAM" id="SSF57850">
    <property type="entry name" value="RING/U-box"/>
    <property type="match status" value="1"/>
</dbReference>
<dbReference type="InterPro" id="IPR017907">
    <property type="entry name" value="Znf_RING_CS"/>
</dbReference>
<dbReference type="GO" id="GO:0042428">
    <property type="term" value="P:serotonin metabolic process"/>
    <property type="evidence" value="ECO:0007669"/>
    <property type="project" value="TreeGrafter"/>
</dbReference>
<dbReference type="GO" id="GO:0031624">
    <property type="term" value="F:ubiquitin conjugating enzyme binding"/>
    <property type="evidence" value="ECO:0007669"/>
    <property type="project" value="TreeGrafter"/>
</dbReference>
<feature type="transmembrane region" description="Helical" evidence="5">
    <location>
        <begin position="509"/>
        <end position="531"/>
    </location>
</feature>
<dbReference type="GO" id="GO:0042415">
    <property type="term" value="P:norepinephrine metabolic process"/>
    <property type="evidence" value="ECO:0007669"/>
    <property type="project" value="TreeGrafter"/>
</dbReference>
<keyword evidence="3" id="KW-0862">Zinc</keyword>
<proteinExistence type="predicted"/>
<gene>
    <name evidence="7" type="ORF">OS493_003348</name>
</gene>
<evidence type="ECO:0000256" key="5">
    <source>
        <dbReference type="SAM" id="Phobius"/>
    </source>
</evidence>
<keyword evidence="8" id="KW-1185">Reference proteome</keyword>
<accession>A0A9X0DBC2</accession>
<protein>
    <recommendedName>
        <fullName evidence="6">RING-type domain-containing protein</fullName>
    </recommendedName>
</protein>